<dbReference type="Proteomes" id="UP000813824">
    <property type="component" value="Unassembled WGS sequence"/>
</dbReference>
<keyword evidence="5 6" id="KW-0472">Membrane</keyword>
<dbReference type="InterPro" id="IPR051633">
    <property type="entry name" value="AceTr"/>
</dbReference>
<evidence type="ECO:0000313" key="8">
    <source>
        <dbReference type="Proteomes" id="UP000813824"/>
    </source>
</evidence>
<feature type="transmembrane region" description="Helical" evidence="6">
    <location>
        <begin position="107"/>
        <end position="126"/>
    </location>
</feature>
<feature type="transmembrane region" description="Helical" evidence="6">
    <location>
        <begin position="68"/>
        <end position="87"/>
    </location>
</feature>
<evidence type="ECO:0000256" key="2">
    <source>
        <dbReference type="ARBA" id="ARBA00005587"/>
    </source>
</evidence>
<dbReference type="InterPro" id="IPR000791">
    <property type="entry name" value="Gpr1/Fun34/SatP-like"/>
</dbReference>
<evidence type="ECO:0000256" key="6">
    <source>
        <dbReference type="SAM" id="Phobius"/>
    </source>
</evidence>
<feature type="transmembrane region" description="Helical" evidence="6">
    <location>
        <begin position="157"/>
        <end position="175"/>
    </location>
</feature>
<dbReference type="OrthoDB" id="3648309at2759"/>
<dbReference type="PANTHER" id="PTHR31123">
    <property type="entry name" value="ACCUMULATION OF DYADS PROTEIN 2-RELATED"/>
    <property type="match status" value="1"/>
</dbReference>
<keyword evidence="3 6" id="KW-0812">Transmembrane</keyword>
<evidence type="ECO:0000256" key="1">
    <source>
        <dbReference type="ARBA" id="ARBA00004141"/>
    </source>
</evidence>
<comment type="similarity">
    <text evidence="2">Belongs to the acetate uptake transporter (AceTr) (TC 2.A.96) family.</text>
</comment>
<organism evidence="7 8">
    <name type="scientific">Cristinia sonorae</name>
    <dbReference type="NCBI Taxonomy" id="1940300"/>
    <lineage>
        <taxon>Eukaryota</taxon>
        <taxon>Fungi</taxon>
        <taxon>Dikarya</taxon>
        <taxon>Basidiomycota</taxon>
        <taxon>Agaricomycotina</taxon>
        <taxon>Agaricomycetes</taxon>
        <taxon>Agaricomycetidae</taxon>
        <taxon>Agaricales</taxon>
        <taxon>Pleurotineae</taxon>
        <taxon>Stephanosporaceae</taxon>
        <taxon>Cristinia</taxon>
    </lineage>
</organism>
<feature type="transmembrane region" description="Helical" evidence="6">
    <location>
        <begin position="39"/>
        <end position="56"/>
    </location>
</feature>
<proteinExistence type="inferred from homology"/>
<comment type="subcellular location">
    <subcellularLocation>
        <location evidence="1">Membrane</location>
        <topology evidence="1">Multi-pass membrane protein</topology>
    </subcellularLocation>
</comment>
<keyword evidence="4 6" id="KW-1133">Transmembrane helix</keyword>
<feature type="transmembrane region" description="Helical" evidence="6">
    <location>
        <begin position="187"/>
        <end position="208"/>
    </location>
</feature>
<evidence type="ECO:0000256" key="3">
    <source>
        <dbReference type="ARBA" id="ARBA00022692"/>
    </source>
</evidence>
<keyword evidence="8" id="KW-1185">Reference proteome</keyword>
<feature type="transmembrane region" description="Helical" evidence="6">
    <location>
        <begin position="133"/>
        <end position="151"/>
    </location>
</feature>
<dbReference type="NCBIfam" id="NF038013">
    <property type="entry name" value="AceTr_1"/>
    <property type="match status" value="1"/>
</dbReference>
<gene>
    <name evidence="7" type="ORF">BXZ70DRAFT_953556</name>
</gene>
<sequence length="227" mass="24137">MLATGLPAGVWATRDHCKSPSFTIGTLCVVSTRLTRVSSSRGLFAFASTTLILSLFNVRARGISTPNAVVGMALGVGGLSQLLAGMWEFACGNTFGATAFTMYGGFWLSYASILIPGSGILAAYSGNEQLTDALGIYLTTWGLLTFILLVAASRRNMGLIALFAFLTITFFLLAGGEYTGRLNVTKAGGYFGIITALIAFYVGLAELLTREDSWFTLPLGQIPKRLD</sequence>
<evidence type="ECO:0000313" key="7">
    <source>
        <dbReference type="EMBL" id="KAH8091401.1"/>
    </source>
</evidence>
<accession>A0A8K0UJ58</accession>
<protein>
    <submittedName>
        <fullName evidence="7">FUN34 transmembrane protein</fullName>
    </submittedName>
</protein>
<evidence type="ECO:0000256" key="4">
    <source>
        <dbReference type="ARBA" id="ARBA00022989"/>
    </source>
</evidence>
<name>A0A8K0UJ58_9AGAR</name>
<dbReference type="GO" id="GO:0015123">
    <property type="term" value="F:acetate transmembrane transporter activity"/>
    <property type="evidence" value="ECO:0007669"/>
    <property type="project" value="TreeGrafter"/>
</dbReference>
<reference evidence="7" key="1">
    <citation type="journal article" date="2021" name="New Phytol.">
        <title>Evolutionary innovations through gain and loss of genes in the ectomycorrhizal Boletales.</title>
        <authorList>
            <person name="Wu G."/>
            <person name="Miyauchi S."/>
            <person name="Morin E."/>
            <person name="Kuo A."/>
            <person name="Drula E."/>
            <person name="Varga T."/>
            <person name="Kohler A."/>
            <person name="Feng B."/>
            <person name="Cao Y."/>
            <person name="Lipzen A."/>
            <person name="Daum C."/>
            <person name="Hundley H."/>
            <person name="Pangilinan J."/>
            <person name="Johnson J."/>
            <person name="Barry K."/>
            <person name="LaButti K."/>
            <person name="Ng V."/>
            <person name="Ahrendt S."/>
            <person name="Min B."/>
            <person name="Choi I.G."/>
            <person name="Park H."/>
            <person name="Plett J.M."/>
            <person name="Magnuson J."/>
            <person name="Spatafora J.W."/>
            <person name="Nagy L.G."/>
            <person name="Henrissat B."/>
            <person name="Grigoriev I.V."/>
            <person name="Yang Z.L."/>
            <person name="Xu J."/>
            <person name="Martin F.M."/>
        </authorList>
    </citation>
    <scope>NUCLEOTIDE SEQUENCE</scope>
    <source>
        <strain evidence="7">KKN 215</strain>
    </source>
</reference>
<dbReference type="PANTHER" id="PTHR31123:SF1">
    <property type="entry name" value="ACCUMULATION OF DYADS PROTEIN 2-RELATED"/>
    <property type="match status" value="1"/>
</dbReference>
<dbReference type="AlphaFoldDB" id="A0A8K0UJ58"/>
<dbReference type="EMBL" id="JAEVFJ010000036">
    <property type="protein sequence ID" value="KAH8091401.1"/>
    <property type="molecule type" value="Genomic_DNA"/>
</dbReference>
<dbReference type="GO" id="GO:0005886">
    <property type="term" value="C:plasma membrane"/>
    <property type="evidence" value="ECO:0007669"/>
    <property type="project" value="TreeGrafter"/>
</dbReference>
<dbReference type="Pfam" id="PF01184">
    <property type="entry name" value="Gpr1_Fun34_YaaH"/>
    <property type="match status" value="1"/>
</dbReference>
<comment type="caution">
    <text evidence="7">The sequence shown here is derived from an EMBL/GenBank/DDBJ whole genome shotgun (WGS) entry which is preliminary data.</text>
</comment>
<evidence type="ECO:0000256" key="5">
    <source>
        <dbReference type="ARBA" id="ARBA00023136"/>
    </source>
</evidence>